<proteinExistence type="predicted"/>
<dbReference type="Pfam" id="PF01706">
    <property type="entry name" value="FliG_C"/>
    <property type="match status" value="1"/>
</dbReference>
<feature type="domain" description="Flagellar motor switch protein FliG C-terminal" evidence="2">
    <location>
        <begin position="223"/>
        <end position="312"/>
    </location>
</feature>
<dbReference type="PANTHER" id="PTHR30534:SF0">
    <property type="entry name" value="FLAGELLAR MOTOR SWITCH PROTEIN FLIG"/>
    <property type="match status" value="1"/>
</dbReference>
<dbReference type="Proteomes" id="UP000516046">
    <property type="component" value="Chromosome"/>
</dbReference>
<dbReference type="PANTHER" id="PTHR30534">
    <property type="entry name" value="FLAGELLAR MOTOR SWITCH PROTEIN FLIG"/>
    <property type="match status" value="1"/>
</dbReference>
<dbReference type="Gene3D" id="1.10.220.30">
    <property type="match status" value="1"/>
</dbReference>
<evidence type="ECO:0000313" key="4">
    <source>
        <dbReference type="Proteomes" id="UP000516046"/>
    </source>
</evidence>
<dbReference type="EMBL" id="CP060696">
    <property type="protein sequence ID" value="QNO18200.1"/>
    <property type="molecule type" value="Genomic_DNA"/>
</dbReference>
<evidence type="ECO:0000256" key="1">
    <source>
        <dbReference type="SAM" id="MobiDB-lite"/>
    </source>
</evidence>
<dbReference type="GO" id="GO:0003774">
    <property type="term" value="F:cytoskeletal motor activity"/>
    <property type="evidence" value="ECO:0007669"/>
    <property type="project" value="InterPro"/>
</dbReference>
<organism evidence="3 4">
    <name type="scientific">Caproicibacterium amylolyticum</name>
    <dbReference type="NCBI Taxonomy" id="2766537"/>
    <lineage>
        <taxon>Bacteria</taxon>
        <taxon>Bacillati</taxon>
        <taxon>Bacillota</taxon>
        <taxon>Clostridia</taxon>
        <taxon>Eubacteriales</taxon>
        <taxon>Oscillospiraceae</taxon>
        <taxon>Caproicibacterium</taxon>
    </lineage>
</organism>
<dbReference type="KEGG" id="caml:H6X83_00580"/>
<feature type="region of interest" description="Disordered" evidence="1">
    <location>
        <begin position="172"/>
        <end position="209"/>
    </location>
</feature>
<evidence type="ECO:0000313" key="3">
    <source>
        <dbReference type="EMBL" id="QNO18200.1"/>
    </source>
</evidence>
<dbReference type="GO" id="GO:0009288">
    <property type="term" value="C:bacterial-type flagellum"/>
    <property type="evidence" value="ECO:0007669"/>
    <property type="project" value="InterPro"/>
</dbReference>
<dbReference type="GO" id="GO:0071973">
    <property type="term" value="P:bacterial-type flagellum-dependent cell motility"/>
    <property type="evidence" value="ECO:0007669"/>
    <property type="project" value="InterPro"/>
</dbReference>
<dbReference type="GO" id="GO:0006935">
    <property type="term" value="P:chemotaxis"/>
    <property type="evidence" value="ECO:0007669"/>
    <property type="project" value="InterPro"/>
</dbReference>
<sequence length="328" mass="35844">MDNFEYISSRLQCADAEKENAFATVMRLCTYAAKAHAEGPLSLEPLLPAEPDPFLQDGLRRVVDAENPETLREALQIHILAANASGNRFLEMMVIADGVYQLQKGMHPHALLSRLGEWFGDTYRERFITALAQLDAEEKQRALQARAKREAEATQIARAQLAAQDEVLVQQDASTAPTSSPAAATTASLAPPVKAPAAVPTATDAPVPQATAAKPHAAVSSVMEFHQLGSCRITAIERLLKDVDDRTLAAALKGVDKPLFSLFWSAMPKDRCEKLLEDMSSALNIRTKDVEEAQTIILNTAKALEQKQELTLDFPDGELLAPHWEVIL</sequence>
<gene>
    <name evidence="3" type="ORF">H6X83_00580</name>
</gene>
<evidence type="ECO:0000259" key="2">
    <source>
        <dbReference type="Pfam" id="PF01706"/>
    </source>
</evidence>
<dbReference type="AlphaFoldDB" id="A0A7G9WHN8"/>
<keyword evidence="4" id="KW-1185">Reference proteome</keyword>
<feature type="compositionally biased region" description="Low complexity" evidence="1">
    <location>
        <begin position="173"/>
        <end position="209"/>
    </location>
</feature>
<dbReference type="InterPro" id="IPR023087">
    <property type="entry name" value="Flg_Motor_Flig_C"/>
</dbReference>
<dbReference type="SUPFAM" id="SSF48029">
    <property type="entry name" value="FliG"/>
    <property type="match status" value="1"/>
</dbReference>
<protein>
    <recommendedName>
        <fullName evidence="2">Flagellar motor switch protein FliG C-terminal domain-containing protein</fullName>
    </recommendedName>
</protein>
<dbReference type="InterPro" id="IPR000090">
    <property type="entry name" value="Flg_Motor_Flig"/>
</dbReference>
<dbReference type="InterPro" id="IPR011002">
    <property type="entry name" value="FliG_a-hlx"/>
</dbReference>
<name>A0A7G9WHN8_9FIRM</name>
<reference evidence="3 4" key="1">
    <citation type="submission" date="2020-08" db="EMBL/GenBank/DDBJ databases">
        <authorList>
            <person name="Ren C."/>
            <person name="Gu Y."/>
            <person name="Xu Y."/>
        </authorList>
    </citation>
    <scope>NUCLEOTIDE SEQUENCE [LARGE SCALE GENOMIC DNA]</scope>
    <source>
        <strain evidence="3 4">LBM18003</strain>
    </source>
</reference>
<dbReference type="RefSeq" id="WP_212507265.1">
    <property type="nucleotide sequence ID" value="NZ_CP060696.1"/>
</dbReference>
<accession>A0A7G9WHN8</accession>